<reference evidence="4" key="1">
    <citation type="journal article" date="2019" name="Int. J. Syst. Evol. Microbiol.">
        <title>The Global Catalogue of Microorganisms (GCM) 10K type strain sequencing project: providing services to taxonomists for standard genome sequencing and annotation.</title>
        <authorList>
            <consortium name="The Broad Institute Genomics Platform"/>
            <consortium name="The Broad Institute Genome Sequencing Center for Infectious Disease"/>
            <person name="Wu L."/>
            <person name="Ma J."/>
        </authorList>
    </citation>
    <scope>NUCLEOTIDE SEQUENCE [LARGE SCALE GENOMIC DNA]</scope>
    <source>
        <strain evidence="4">JCM 17441</strain>
    </source>
</reference>
<evidence type="ECO:0000313" key="3">
    <source>
        <dbReference type="EMBL" id="GAA4264072.1"/>
    </source>
</evidence>
<proteinExistence type="predicted"/>
<protein>
    <recommendedName>
        <fullName evidence="5">Lipoprotein</fullName>
    </recommendedName>
</protein>
<name>A0ABP8DW58_9ACTN</name>
<feature type="compositionally biased region" description="Low complexity" evidence="1">
    <location>
        <begin position="37"/>
        <end position="49"/>
    </location>
</feature>
<organism evidence="3 4">
    <name type="scientific">Dactylosporangium darangshiense</name>
    <dbReference type="NCBI Taxonomy" id="579108"/>
    <lineage>
        <taxon>Bacteria</taxon>
        <taxon>Bacillati</taxon>
        <taxon>Actinomycetota</taxon>
        <taxon>Actinomycetes</taxon>
        <taxon>Micromonosporales</taxon>
        <taxon>Micromonosporaceae</taxon>
        <taxon>Dactylosporangium</taxon>
    </lineage>
</organism>
<dbReference type="PROSITE" id="PS51257">
    <property type="entry name" value="PROKAR_LIPOPROTEIN"/>
    <property type="match status" value="1"/>
</dbReference>
<feature type="region of interest" description="Disordered" evidence="1">
    <location>
        <begin position="129"/>
        <end position="176"/>
    </location>
</feature>
<evidence type="ECO:0000256" key="2">
    <source>
        <dbReference type="SAM" id="SignalP"/>
    </source>
</evidence>
<accession>A0ABP8DW58</accession>
<dbReference type="Proteomes" id="UP001500620">
    <property type="component" value="Unassembled WGS sequence"/>
</dbReference>
<comment type="caution">
    <text evidence="3">The sequence shown here is derived from an EMBL/GenBank/DDBJ whole genome shotgun (WGS) entry which is preliminary data.</text>
</comment>
<keyword evidence="4" id="KW-1185">Reference proteome</keyword>
<dbReference type="RefSeq" id="WP_345144410.1">
    <property type="nucleotide sequence ID" value="NZ_BAABAT010000093.1"/>
</dbReference>
<evidence type="ECO:0000256" key="1">
    <source>
        <dbReference type="SAM" id="MobiDB-lite"/>
    </source>
</evidence>
<sequence length="176" mass="18460">MTRPVATLFVTALLVAVTSCAKGKANDGKDVASVQGSAAPTATASVSTVERGRQHAQCMRSHGVPEADPQINADGSVRTGGGYDKHTLDDNVLAKAIEACKQYERILTPDELEGKLAGGRQLAKCMREHGVEGYPDPDPNNLGKSLPDAVRDDPQYDSAKDVCDTKPASAPATEKG</sequence>
<gene>
    <name evidence="3" type="ORF">GCM10022255_114350</name>
</gene>
<feature type="compositionally biased region" description="Basic and acidic residues" evidence="1">
    <location>
        <begin position="149"/>
        <end position="164"/>
    </location>
</feature>
<evidence type="ECO:0008006" key="5">
    <source>
        <dbReference type="Google" id="ProtNLM"/>
    </source>
</evidence>
<keyword evidence="2" id="KW-0732">Signal</keyword>
<feature type="chain" id="PRO_5047005331" description="Lipoprotein" evidence="2">
    <location>
        <begin position="22"/>
        <end position="176"/>
    </location>
</feature>
<evidence type="ECO:0000313" key="4">
    <source>
        <dbReference type="Proteomes" id="UP001500620"/>
    </source>
</evidence>
<dbReference type="EMBL" id="BAABAT010000093">
    <property type="protein sequence ID" value="GAA4264072.1"/>
    <property type="molecule type" value="Genomic_DNA"/>
</dbReference>
<feature type="signal peptide" evidence="2">
    <location>
        <begin position="1"/>
        <end position="21"/>
    </location>
</feature>
<feature type="region of interest" description="Disordered" evidence="1">
    <location>
        <begin position="24"/>
        <end position="83"/>
    </location>
</feature>